<dbReference type="AlphaFoldDB" id="A0A8C5WJE8"/>
<dbReference type="GO" id="GO:0008270">
    <property type="term" value="F:zinc ion binding"/>
    <property type="evidence" value="ECO:0007669"/>
    <property type="project" value="UniProtKB-KW"/>
</dbReference>
<dbReference type="PROSITE" id="PS51715">
    <property type="entry name" value="G_GB1_RHD3"/>
    <property type="match status" value="1"/>
</dbReference>
<keyword evidence="2" id="KW-0547">Nucleotide-binding</keyword>
<reference evidence="11" key="1">
    <citation type="submission" date="2025-08" db="UniProtKB">
        <authorList>
            <consortium name="Ensembl"/>
        </authorList>
    </citation>
    <scope>IDENTIFICATION</scope>
</reference>
<evidence type="ECO:0000313" key="11">
    <source>
        <dbReference type="Ensembl" id="ENSLLEP00000042828.1"/>
    </source>
</evidence>
<keyword evidence="1" id="KW-0479">Metal-binding</keyword>
<dbReference type="Pfam" id="PF02263">
    <property type="entry name" value="GBP"/>
    <property type="match status" value="1"/>
</dbReference>
<evidence type="ECO:0000256" key="3">
    <source>
        <dbReference type="ARBA" id="ARBA00022771"/>
    </source>
</evidence>
<evidence type="ECO:0000256" key="5">
    <source>
        <dbReference type="ARBA" id="ARBA00023134"/>
    </source>
</evidence>
<dbReference type="Gene3D" id="3.40.50.300">
    <property type="entry name" value="P-loop containing nucleotide triphosphate hydrolases"/>
    <property type="match status" value="1"/>
</dbReference>
<keyword evidence="5" id="KW-0342">GTP-binding</keyword>
<dbReference type="CDD" id="cd01851">
    <property type="entry name" value="GBP"/>
    <property type="match status" value="1"/>
</dbReference>
<evidence type="ECO:0000256" key="4">
    <source>
        <dbReference type="ARBA" id="ARBA00022833"/>
    </source>
</evidence>
<dbReference type="Pfam" id="PF15227">
    <property type="entry name" value="zf-C3HC4_4"/>
    <property type="match status" value="1"/>
</dbReference>
<feature type="compositionally biased region" description="Basic and acidic residues" evidence="8">
    <location>
        <begin position="7"/>
        <end position="42"/>
    </location>
</feature>
<dbReference type="Proteomes" id="UP000694569">
    <property type="component" value="Unplaced"/>
</dbReference>
<evidence type="ECO:0000256" key="6">
    <source>
        <dbReference type="PROSITE-ProRule" id="PRU00175"/>
    </source>
</evidence>
<dbReference type="InterPro" id="IPR001841">
    <property type="entry name" value="Znf_RING"/>
</dbReference>
<dbReference type="SUPFAM" id="SSF57850">
    <property type="entry name" value="RING/U-box"/>
    <property type="match status" value="1"/>
</dbReference>
<name>A0A8C5WJE8_9ANUR</name>
<proteinExistence type="inferred from homology"/>
<dbReference type="PANTHER" id="PTHR10751">
    <property type="entry name" value="GUANYLATE BINDING PROTEIN"/>
    <property type="match status" value="1"/>
</dbReference>
<dbReference type="GO" id="GO:0003924">
    <property type="term" value="F:GTPase activity"/>
    <property type="evidence" value="ECO:0007669"/>
    <property type="project" value="InterPro"/>
</dbReference>
<keyword evidence="4" id="KW-0862">Zinc</keyword>
<dbReference type="PROSITE" id="PS50089">
    <property type="entry name" value="ZF_RING_2"/>
    <property type="match status" value="1"/>
</dbReference>
<comment type="similarity">
    <text evidence="7">Belongs to the TRAFAC class dynamin-like GTPase superfamily. GB1/RHD3 GTPase family.</text>
</comment>
<dbReference type="PROSITE" id="PS00518">
    <property type="entry name" value="ZF_RING_1"/>
    <property type="match status" value="1"/>
</dbReference>
<dbReference type="InterPro" id="IPR013083">
    <property type="entry name" value="Znf_RING/FYVE/PHD"/>
</dbReference>
<dbReference type="Ensembl" id="ENSLLET00000044537.1">
    <property type="protein sequence ID" value="ENSLLEP00000042828.1"/>
    <property type="gene ID" value="ENSLLEG00000027227.1"/>
</dbReference>
<evidence type="ECO:0000256" key="8">
    <source>
        <dbReference type="SAM" id="MobiDB-lite"/>
    </source>
</evidence>
<dbReference type="SUPFAM" id="SSF52540">
    <property type="entry name" value="P-loop containing nucleoside triphosphate hydrolases"/>
    <property type="match status" value="1"/>
</dbReference>
<dbReference type="OrthoDB" id="6270329at2759"/>
<evidence type="ECO:0000259" key="9">
    <source>
        <dbReference type="PROSITE" id="PS50089"/>
    </source>
</evidence>
<dbReference type="GeneTree" id="ENSGT00940000160153"/>
<evidence type="ECO:0000256" key="7">
    <source>
        <dbReference type="PROSITE-ProRule" id="PRU01052"/>
    </source>
</evidence>
<accession>A0A8C5WJE8</accession>
<evidence type="ECO:0000313" key="12">
    <source>
        <dbReference type="Proteomes" id="UP000694569"/>
    </source>
</evidence>
<evidence type="ECO:0000256" key="2">
    <source>
        <dbReference type="ARBA" id="ARBA00022741"/>
    </source>
</evidence>
<dbReference type="InterPro" id="IPR030386">
    <property type="entry name" value="G_GB1_RHD3_dom"/>
</dbReference>
<feature type="compositionally biased region" description="Basic and acidic residues" evidence="8">
    <location>
        <begin position="57"/>
        <end position="109"/>
    </location>
</feature>
<evidence type="ECO:0000256" key="1">
    <source>
        <dbReference type="ARBA" id="ARBA00022723"/>
    </source>
</evidence>
<keyword evidence="3 6" id="KW-0863">Zinc-finger</keyword>
<organism evidence="11 12">
    <name type="scientific">Leptobrachium leishanense</name>
    <name type="common">Leishan spiny toad</name>
    <dbReference type="NCBI Taxonomy" id="445787"/>
    <lineage>
        <taxon>Eukaryota</taxon>
        <taxon>Metazoa</taxon>
        <taxon>Chordata</taxon>
        <taxon>Craniata</taxon>
        <taxon>Vertebrata</taxon>
        <taxon>Euteleostomi</taxon>
        <taxon>Amphibia</taxon>
        <taxon>Batrachia</taxon>
        <taxon>Anura</taxon>
        <taxon>Pelobatoidea</taxon>
        <taxon>Megophryidae</taxon>
        <taxon>Leptobrachium</taxon>
    </lineage>
</organism>
<feature type="domain" description="RING-type" evidence="9">
    <location>
        <begin position="204"/>
        <end position="246"/>
    </location>
</feature>
<dbReference type="SMART" id="SM00184">
    <property type="entry name" value="RING"/>
    <property type="match status" value="1"/>
</dbReference>
<dbReference type="InterPro" id="IPR017907">
    <property type="entry name" value="Znf_RING_CS"/>
</dbReference>
<dbReference type="Gene3D" id="3.30.40.10">
    <property type="entry name" value="Zinc/RING finger domain, C3HC4 (zinc finger)"/>
    <property type="match status" value="1"/>
</dbReference>
<dbReference type="InterPro" id="IPR015894">
    <property type="entry name" value="Guanylate-bd_N"/>
</dbReference>
<feature type="domain" description="GB1/RHD3-type G" evidence="10">
    <location>
        <begin position="321"/>
        <end position="593"/>
    </location>
</feature>
<dbReference type="InterPro" id="IPR027417">
    <property type="entry name" value="P-loop_NTPase"/>
</dbReference>
<dbReference type="GO" id="GO:0005525">
    <property type="term" value="F:GTP binding"/>
    <property type="evidence" value="ECO:0007669"/>
    <property type="project" value="UniProtKB-KW"/>
</dbReference>
<sequence>MRGWRKARLETQGHNKSDRERGQAQRQPSGERDTDNYQERQRARTGAETTIRRERHRQLSGETESKDRHRDNHQARETQTTIRRDRERGQAQRQPSGERDTDNYQERQRARTGAETTIRRERHRQLSGETESEDRRRDNHQARETQTTIRRDRERGQAQRQPSGERDTDHYQVSGSSSDYHWISHSTAMYAAQKRNPLLEGLSCGVCLQTLQDPVSITCGHTFCRKCITQYWQTPTSQGFLCPECRKSCRRNQMTPNYQLASLISHIHQEAVAPNLATGPEVLDDDFAVPLVGVDEDGRLILNESSLRVCFQNSEAKEALNCHVVLISVIGEKRRGKSFLMNYIIRALKSKEKNKKLTLGESEEPLQGFTWRPGTDAITKGLWMWRRPFILSRGGRKIAVFVMDTEGSLDIESKREACIKISALSMLLSSHLIFNVENSLKETELDYMEMYLHMAEESGSLHGQHQDILIRDWHDAKKCSASDAESYIKEEILKIQKSKHYKKTSSGLSDKHTKCFLLPHPGKHITAESEGRLSDMDKDFQEGLVTYIHHVVQGAEKRLKINEDGLVLTRDIPPMIEELVKKLNSLKYNFSSPVEMFYVFQNQKLKDETVKGFQEFLNAQWACRFPSSMDTIVSRRSSELVVKFTAALMGPFSFHKDMIADLEKKLLMMQEKFHTEYKIRLTGNVATLGTAAGFGFFTMTGALVRGATSVATSAMVAFGVIPSVQKGVPYLAGRFFQRGGATGDPTTSKKKV</sequence>
<protein>
    <submittedName>
        <fullName evidence="11">Uncharacterized protein</fullName>
    </submittedName>
</protein>
<keyword evidence="12" id="KW-1185">Reference proteome</keyword>
<feature type="region of interest" description="Disordered" evidence="8">
    <location>
        <begin position="1"/>
        <end position="175"/>
    </location>
</feature>
<reference evidence="11" key="2">
    <citation type="submission" date="2025-09" db="UniProtKB">
        <authorList>
            <consortium name="Ensembl"/>
        </authorList>
    </citation>
    <scope>IDENTIFICATION</scope>
</reference>
<evidence type="ECO:0000259" key="10">
    <source>
        <dbReference type="PROSITE" id="PS51715"/>
    </source>
</evidence>
<feature type="compositionally biased region" description="Basic and acidic residues" evidence="8">
    <location>
        <begin position="133"/>
        <end position="170"/>
    </location>
</feature>